<evidence type="ECO:0000313" key="3">
    <source>
        <dbReference type="Proteomes" id="UP001303046"/>
    </source>
</evidence>
<reference evidence="2 3" key="1">
    <citation type="submission" date="2023-08" db="EMBL/GenBank/DDBJ databases">
        <title>A Necator americanus chromosomal reference genome.</title>
        <authorList>
            <person name="Ilik V."/>
            <person name="Petrzelkova K.J."/>
            <person name="Pardy F."/>
            <person name="Fuh T."/>
            <person name="Niatou-Singa F.S."/>
            <person name="Gouil Q."/>
            <person name="Baker L."/>
            <person name="Ritchie M.E."/>
            <person name="Jex A.R."/>
            <person name="Gazzola D."/>
            <person name="Li H."/>
            <person name="Toshio Fujiwara R."/>
            <person name="Zhan B."/>
            <person name="Aroian R.V."/>
            <person name="Pafco B."/>
            <person name="Schwarz E.M."/>
        </authorList>
    </citation>
    <scope>NUCLEOTIDE SEQUENCE [LARGE SCALE GENOMIC DNA]</scope>
    <source>
        <strain evidence="2 3">Aroian</strain>
        <tissue evidence="2">Whole animal</tissue>
    </source>
</reference>
<comment type="caution">
    <text evidence="2">The sequence shown here is derived from an EMBL/GenBank/DDBJ whole genome shotgun (WGS) entry which is preliminary data.</text>
</comment>
<accession>A0ABR1CA39</accession>
<sequence length="206" mass="23350">MKPGTAPGSDLISADFLRVGGHPLHVILVAHMTSCLQKERNLGQRKTSRTVLIHKKVDREDLRNYRPICLLSVLCIVFTKIIITRISRTLDEAQHQEEAEFRQRFSCMNLIQTVSRVIEVCWDYSLPLVLTFVDYEKTFDSVETNAILSALVDQGVDVSYGRTSANCYDQCTTKIQLFHRLLTIPIGKRVRQGDAISPKLFTAALQ</sequence>
<feature type="domain" description="Reverse transcriptase" evidence="1">
    <location>
        <begin position="55"/>
        <end position="205"/>
    </location>
</feature>
<dbReference type="Proteomes" id="UP001303046">
    <property type="component" value="Unassembled WGS sequence"/>
</dbReference>
<dbReference type="Pfam" id="PF00078">
    <property type="entry name" value="RVT_1"/>
    <property type="match status" value="1"/>
</dbReference>
<name>A0ABR1CA39_NECAM</name>
<organism evidence="2 3">
    <name type="scientific">Necator americanus</name>
    <name type="common">Human hookworm</name>
    <dbReference type="NCBI Taxonomy" id="51031"/>
    <lineage>
        <taxon>Eukaryota</taxon>
        <taxon>Metazoa</taxon>
        <taxon>Ecdysozoa</taxon>
        <taxon>Nematoda</taxon>
        <taxon>Chromadorea</taxon>
        <taxon>Rhabditida</taxon>
        <taxon>Rhabditina</taxon>
        <taxon>Rhabditomorpha</taxon>
        <taxon>Strongyloidea</taxon>
        <taxon>Ancylostomatidae</taxon>
        <taxon>Bunostominae</taxon>
        <taxon>Necator</taxon>
    </lineage>
</organism>
<dbReference type="InterPro" id="IPR000477">
    <property type="entry name" value="RT_dom"/>
</dbReference>
<proteinExistence type="predicted"/>
<gene>
    <name evidence="2" type="primary">Necator_chrII.g6307</name>
    <name evidence="2" type="ORF">RB195_018514</name>
</gene>
<evidence type="ECO:0000259" key="1">
    <source>
        <dbReference type="Pfam" id="PF00078"/>
    </source>
</evidence>
<evidence type="ECO:0000313" key="2">
    <source>
        <dbReference type="EMBL" id="KAK6735354.1"/>
    </source>
</evidence>
<dbReference type="CDD" id="cd01650">
    <property type="entry name" value="RT_nLTR_like"/>
    <property type="match status" value="1"/>
</dbReference>
<dbReference type="PANTHER" id="PTHR19446">
    <property type="entry name" value="REVERSE TRANSCRIPTASES"/>
    <property type="match status" value="1"/>
</dbReference>
<keyword evidence="3" id="KW-1185">Reference proteome</keyword>
<dbReference type="EMBL" id="JAVFWL010000002">
    <property type="protein sequence ID" value="KAK6735354.1"/>
    <property type="molecule type" value="Genomic_DNA"/>
</dbReference>
<protein>
    <recommendedName>
        <fullName evidence="1">Reverse transcriptase domain-containing protein</fullName>
    </recommendedName>
</protein>